<organism evidence="2 3">
    <name type="scientific">Sulfurirhabdus autotrophica</name>
    <dbReference type="NCBI Taxonomy" id="1706046"/>
    <lineage>
        <taxon>Bacteria</taxon>
        <taxon>Pseudomonadati</taxon>
        <taxon>Pseudomonadota</taxon>
        <taxon>Betaproteobacteria</taxon>
        <taxon>Nitrosomonadales</taxon>
        <taxon>Sulfuricellaceae</taxon>
        <taxon>Sulfurirhabdus</taxon>
    </lineage>
</organism>
<evidence type="ECO:0000256" key="1">
    <source>
        <dbReference type="SAM" id="SignalP"/>
    </source>
</evidence>
<dbReference type="AlphaFoldDB" id="A0A4R3XWJ0"/>
<gene>
    <name evidence="2" type="ORF">EDC63_11517</name>
</gene>
<feature type="chain" id="PRO_5020903770" evidence="1">
    <location>
        <begin position="24"/>
        <end position="293"/>
    </location>
</feature>
<evidence type="ECO:0000313" key="3">
    <source>
        <dbReference type="Proteomes" id="UP000295367"/>
    </source>
</evidence>
<sequence>MIRNIKKILVMVAMMAWVPFAFAMSPYIKGNSLAAGDINSVMSQAETKLKAAGFNVIGAYQPKGISDSGVVVVTDKAILDTIAKIGGDVIVGAGIRVGVKSDGTLSYMNPEYWYRAYFRKNYDANQAPVKALQAHLKEALGAGEQFGGEVDQASLAKYHYMFGMEYFDDNRDLVAHESFEKAVETIRTNLAKGAGNATKVYEVIMPEKKIAVFGVAMNDQKTGDGVWVNKIEGSDNIAALPYEVFVVGNQTQALYARYRIALGWSSLKMTSFGKIMATPGNIKSTLKTVAGIE</sequence>
<keyword evidence="3" id="KW-1185">Reference proteome</keyword>
<evidence type="ECO:0000313" key="2">
    <source>
        <dbReference type="EMBL" id="TCV83392.1"/>
    </source>
</evidence>
<keyword evidence="1" id="KW-0732">Signal</keyword>
<dbReference type="Proteomes" id="UP000295367">
    <property type="component" value="Unassembled WGS sequence"/>
</dbReference>
<feature type="signal peptide" evidence="1">
    <location>
        <begin position="1"/>
        <end position="23"/>
    </location>
</feature>
<accession>A0A4R3XWJ0</accession>
<proteinExistence type="predicted"/>
<comment type="caution">
    <text evidence="2">The sequence shown here is derived from an EMBL/GenBank/DDBJ whole genome shotgun (WGS) entry which is preliminary data.</text>
</comment>
<reference evidence="2 3" key="1">
    <citation type="submission" date="2019-03" db="EMBL/GenBank/DDBJ databases">
        <title>Genomic Encyclopedia of Type Strains, Phase IV (KMG-IV): sequencing the most valuable type-strain genomes for metagenomic binning, comparative biology and taxonomic classification.</title>
        <authorList>
            <person name="Goeker M."/>
        </authorList>
    </citation>
    <scope>NUCLEOTIDE SEQUENCE [LARGE SCALE GENOMIC DNA]</scope>
    <source>
        <strain evidence="2 3">DSM 100309</strain>
    </source>
</reference>
<dbReference type="EMBL" id="SMCO01000015">
    <property type="protein sequence ID" value="TCV83392.1"/>
    <property type="molecule type" value="Genomic_DNA"/>
</dbReference>
<protein>
    <submittedName>
        <fullName evidence="2">Uncharacterized protein</fullName>
    </submittedName>
</protein>
<name>A0A4R3XWJ0_9PROT</name>